<dbReference type="CDD" id="cd02947">
    <property type="entry name" value="TRX_family"/>
    <property type="match status" value="1"/>
</dbReference>
<dbReference type="Proteomes" id="UP001565927">
    <property type="component" value="Unassembled WGS sequence"/>
</dbReference>
<proteinExistence type="predicted"/>
<name>A0ABV4H5U3_9ACTN</name>
<comment type="caution">
    <text evidence="1">The sequence shown here is derived from an EMBL/GenBank/DDBJ whole genome shotgun (WGS) entry which is preliminary data.</text>
</comment>
<gene>
    <name evidence="1" type="ORF">AB2L27_19510</name>
</gene>
<dbReference type="Gene3D" id="3.40.30.10">
    <property type="entry name" value="Glutaredoxin"/>
    <property type="match status" value="1"/>
</dbReference>
<evidence type="ECO:0000313" key="1">
    <source>
        <dbReference type="EMBL" id="MEZ0166947.1"/>
    </source>
</evidence>
<dbReference type="EMBL" id="JBGFTU010000035">
    <property type="protein sequence ID" value="MEZ0166947.1"/>
    <property type="molecule type" value="Genomic_DNA"/>
</dbReference>
<dbReference type="InterPro" id="IPR036249">
    <property type="entry name" value="Thioredoxin-like_sf"/>
</dbReference>
<dbReference type="RefSeq" id="WP_370443155.1">
    <property type="nucleotide sequence ID" value="NZ_JBGFTU010000035.1"/>
</dbReference>
<accession>A0ABV4H5U3</accession>
<organism evidence="1 2">
    <name type="scientific">Kineococcus halophytocola</name>
    <dbReference type="NCBI Taxonomy" id="3234027"/>
    <lineage>
        <taxon>Bacteria</taxon>
        <taxon>Bacillati</taxon>
        <taxon>Actinomycetota</taxon>
        <taxon>Actinomycetes</taxon>
        <taxon>Kineosporiales</taxon>
        <taxon>Kineosporiaceae</taxon>
        <taxon>Kineococcus</taxon>
    </lineage>
</organism>
<sequence>MVVELWTSAFCAPCRGARRVVQQAADLVPALRPVEVDVASDVERAAAEGIAGTPTVVLRDADGREVFRAAGVPTLPQLLAAVAGTLPPADPTS</sequence>
<dbReference type="SUPFAM" id="SSF52833">
    <property type="entry name" value="Thioredoxin-like"/>
    <property type="match status" value="1"/>
</dbReference>
<evidence type="ECO:0000313" key="2">
    <source>
        <dbReference type="Proteomes" id="UP001565927"/>
    </source>
</evidence>
<keyword evidence="2" id="KW-1185">Reference proteome</keyword>
<protein>
    <submittedName>
        <fullName evidence="1">Thioredoxin family protein</fullName>
    </submittedName>
</protein>
<reference evidence="1 2" key="1">
    <citation type="submission" date="2024-07" db="EMBL/GenBank/DDBJ databases">
        <authorList>
            <person name="Thanompreechachai J."/>
            <person name="Duangmal K."/>
        </authorList>
    </citation>
    <scope>NUCLEOTIDE SEQUENCE [LARGE SCALE GENOMIC DNA]</scope>
    <source>
        <strain evidence="1 2">LSe6-4</strain>
    </source>
</reference>